<dbReference type="InterPro" id="IPR050695">
    <property type="entry name" value="N-acetylmuramoyl_amidase_3"/>
</dbReference>
<evidence type="ECO:0000259" key="2">
    <source>
        <dbReference type="Pfam" id="PF01520"/>
    </source>
</evidence>
<protein>
    <recommendedName>
        <fullName evidence="2">MurNAc-LAA domain-containing protein</fullName>
    </recommendedName>
</protein>
<dbReference type="Proteomes" id="UP000178406">
    <property type="component" value="Unassembled WGS sequence"/>
</dbReference>
<evidence type="ECO:0000313" key="4">
    <source>
        <dbReference type="Proteomes" id="UP000178406"/>
    </source>
</evidence>
<dbReference type="PANTHER" id="PTHR30404:SF0">
    <property type="entry name" value="N-ACETYLMURAMOYL-L-ALANINE AMIDASE AMIC"/>
    <property type="match status" value="1"/>
</dbReference>
<gene>
    <name evidence="3" type="ORF">A3J56_00130</name>
</gene>
<dbReference type="GO" id="GO:0030288">
    <property type="term" value="C:outer membrane-bounded periplasmic space"/>
    <property type="evidence" value="ECO:0007669"/>
    <property type="project" value="TreeGrafter"/>
</dbReference>
<dbReference type="InterPro" id="IPR002508">
    <property type="entry name" value="MurNAc-LAA_cat"/>
</dbReference>
<feature type="domain" description="MurNAc-LAA" evidence="2">
    <location>
        <begin position="59"/>
        <end position="297"/>
    </location>
</feature>
<dbReference type="EMBL" id="MFHQ01000038">
    <property type="protein sequence ID" value="OGF73659.1"/>
    <property type="molecule type" value="Genomic_DNA"/>
</dbReference>
<reference evidence="3 4" key="1">
    <citation type="journal article" date="2016" name="Nat. Commun.">
        <title>Thousands of microbial genomes shed light on interconnected biogeochemical processes in an aquifer system.</title>
        <authorList>
            <person name="Anantharaman K."/>
            <person name="Brown C.T."/>
            <person name="Hug L.A."/>
            <person name="Sharon I."/>
            <person name="Castelle C.J."/>
            <person name="Probst A.J."/>
            <person name="Thomas B.C."/>
            <person name="Singh A."/>
            <person name="Wilkins M.J."/>
            <person name="Karaoz U."/>
            <person name="Brodie E.L."/>
            <person name="Williams K.H."/>
            <person name="Hubbard S.S."/>
            <person name="Banfield J.F."/>
        </authorList>
    </citation>
    <scope>NUCLEOTIDE SEQUENCE [LARGE SCALE GENOMIC DNA]</scope>
</reference>
<sequence length="308" mass="34985">MRRFRFTIVFIVILAIGAVSIVAVSPRIARYSLALLLAGTQSKYTLPSLYQEQKRPIRVLIVPGHDEESVGAVYHGLRETDLAVTLGEELMALFAHDTRFAPIITRTSNGYTDTFVALFENNREGIKSFQDYVKYYTQLFVWHKIIVPKKTVDHATARPEQALKLYGINWWANGNNIDLALHIHFNDYPRKNRNKPGEYYGYTVYYPEQQLPNHAASKPLAEALHTRLRTVVSPSTYPQESGGFVASQDLIALGANGSLDPAALLIEYSYIYEPWLQDAETREHMIKKLAQETYQGIVEHLKTANPKN</sequence>
<dbReference type="GO" id="GO:0009253">
    <property type="term" value="P:peptidoglycan catabolic process"/>
    <property type="evidence" value="ECO:0007669"/>
    <property type="project" value="InterPro"/>
</dbReference>
<dbReference type="GO" id="GO:0008745">
    <property type="term" value="F:N-acetylmuramoyl-L-alanine amidase activity"/>
    <property type="evidence" value="ECO:0007669"/>
    <property type="project" value="InterPro"/>
</dbReference>
<evidence type="ECO:0000256" key="1">
    <source>
        <dbReference type="ARBA" id="ARBA00022801"/>
    </source>
</evidence>
<dbReference type="PANTHER" id="PTHR30404">
    <property type="entry name" value="N-ACETYLMURAMOYL-L-ALANINE AMIDASE"/>
    <property type="match status" value="1"/>
</dbReference>
<dbReference type="SUPFAM" id="SSF53187">
    <property type="entry name" value="Zn-dependent exopeptidases"/>
    <property type="match status" value="1"/>
</dbReference>
<dbReference type="Gene3D" id="3.40.630.40">
    <property type="entry name" value="Zn-dependent exopeptidases"/>
    <property type="match status" value="1"/>
</dbReference>
<evidence type="ECO:0000313" key="3">
    <source>
        <dbReference type="EMBL" id="OGF73659.1"/>
    </source>
</evidence>
<accession>A0A1F5WD56</accession>
<comment type="caution">
    <text evidence="3">The sequence shown here is derived from an EMBL/GenBank/DDBJ whole genome shotgun (WGS) entry which is preliminary data.</text>
</comment>
<proteinExistence type="predicted"/>
<keyword evidence="1" id="KW-0378">Hydrolase</keyword>
<dbReference type="AlphaFoldDB" id="A0A1F5WD56"/>
<organism evidence="3 4">
    <name type="scientific">Candidatus Giovannonibacteria bacterium RIFCSPHIGHO2_02_FULL_46_20</name>
    <dbReference type="NCBI Taxonomy" id="1798338"/>
    <lineage>
        <taxon>Bacteria</taxon>
        <taxon>Candidatus Giovannoniibacteriota</taxon>
    </lineage>
</organism>
<dbReference type="Pfam" id="PF01520">
    <property type="entry name" value="Amidase_3"/>
    <property type="match status" value="1"/>
</dbReference>
<name>A0A1F5WD56_9BACT</name>